<name>A0ABV0KIV0_9CYAN</name>
<dbReference type="Proteomes" id="UP001476950">
    <property type="component" value="Unassembled WGS sequence"/>
</dbReference>
<proteinExistence type="predicted"/>
<gene>
    <name evidence="1" type="ORF">NDI38_10925</name>
</gene>
<accession>A0ABV0KIV0</accession>
<dbReference type="RefSeq" id="WP_190448351.1">
    <property type="nucleotide sequence ID" value="NZ_JAMPLM010000007.1"/>
</dbReference>
<comment type="caution">
    <text evidence="1">The sequence shown here is derived from an EMBL/GenBank/DDBJ whole genome shotgun (WGS) entry which is preliminary data.</text>
</comment>
<dbReference type="EMBL" id="JAMPLM010000007">
    <property type="protein sequence ID" value="MEP1058948.1"/>
    <property type="molecule type" value="Genomic_DNA"/>
</dbReference>
<evidence type="ECO:0000313" key="1">
    <source>
        <dbReference type="EMBL" id="MEP1058948.1"/>
    </source>
</evidence>
<sequence length="99" mass="11325">MTHSLTQNQLAQLKDCFSLARNPTQQEAACQNMAQLLSDLAVDAVAAEVIDALWQELLTARRSTAFWEQISDAEKEMGDRLTQDNIRLQQNYLRLMQEQ</sequence>
<keyword evidence="2" id="KW-1185">Reference proteome</keyword>
<evidence type="ECO:0000313" key="2">
    <source>
        <dbReference type="Proteomes" id="UP001476950"/>
    </source>
</evidence>
<organism evidence="1 2">
    <name type="scientific">Stenomitos frigidus AS-A4</name>
    <dbReference type="NCBI Taxonomy" id="2933935"/>
    <lineage>
        <taxon>Bacteria</taxon>
        <taxon>Bacillati</taxon>
        <taxon>Cyanobacteriota</taxon>
        <taxon>Cyanophyceae</taxon>
        <taxon>Leptolyngbyales</taxon>
        <taxon>Leptolyngbyaceae</taxon>
        <taxon>Stenomitos</taxon>
    </lineage>
</organism>
<reference evidence="1 2" key="1">
    <citation type="submission" date="2022-04" db="EMBL/GenBank/DDBJ databases">
        <title>Positive selection, recombination, and allopatry shape intraspecific diversity of widespread and dominant cyanobacteria.</title>
        <authorList>
            <person name="Wei J."/>
            <person name="Shu W."/>
            <person name="Hu C."/>
        </authorList>
    </citation>
    <scope>NUCLEOTIDE SEQUENCE [LARGE SCALE GENOMIC DNA]</scope>
    <source>
        <strain evidence="1 2">AS-A4</strain>
    </source>
</reference>
<protein>
    <submittedName>
        <fullName evidence="1">Uncharacterized protein</fullName>
    </submittedName>
</protein>